<comment type="caution">
    <text evidence="2">The sequence shown here is derived from an EMBL/GenBank/DDBJ whole genome shotgun (WGS) entry which is preliminary data.</text>
</comment>
<dbReference type="Gene3D" id="3.90.550.10">
    <property type="entry name" value="Spore Coat Polysaccharide Biosynthesis Protein SpsA, Chain A"/>
    <property type="match status" value="1"/>
</dbReference>
<organism evidence="2 3">
    <name type="scientific">Tractidigestivibacter scatoligenes</name>
    <name type="common">Olsenella scatoligenes</name>
    <dbReference type="NCBI Taxonomy" id="1299998"/>
    <lineage>
        <taxon>Bacteria</taxon>
        <taxon>Bacillati</taxon>
        <taxon>Actinomycetota</taxon>
        <taxon>Coriobacteriia</taxon>
        <taxon>Coriobacteriales</taxon>
        <taxon>Atopobiaceae</taxon>
        <taxon>Tractidigestivibacter</taxon>
    </lineage>
</organism>
<dbReference type="CDD" id="cd00761">
    <property type="entry name" value="Glyco_tranf_GTA_type"/>
    <property type="match status" value="1"/>
</dbReference>
<evidence type="ECO:0000259" key="1">
    <source>
        <dbReference type="Pfam" id="PF00535"/>
    </source>
</evidence>
<dbReference type="Proteomes" id="UP000054078">
    <property type="component" value="Unassembled WGS sequence"/>
</dbReference>
<dbReference type="PANTHER" id="PTHR22916:SF3">
    <property type="entry name" value="UDP-GLCNAC:BETAGAL BETA-1,3-N-ACETYLGLUCOSAMINYLTRANSFERASE-LIKE PROTEIN 1"/>
    <property type="match status" value="1"/>
</dbReference>
<dbReference type="STRING" id="1299998.AUL39_01710"/>
<dbReference type="InterPro" id="IPR029044">
    <property type="entry name" value="Nucleotide-diphossugar_trans"/>
</dbReference>
<proteinExistence type="predicted"/>
<dbReference type="InterPro" id="IPR001173">
    <property type="entry name" value="Glyco_trans_2-like"/>
</dbReference>
<dbReference type="SUPFAM" id="SSF53448">
    <property type="entry name" value="Nucleotide-diphospho-sugar transferases"/>
    <property type="match status" value="1"/>
</dbReference>
<name>A0A100YWP4_TRASO</name>
<protein>
    <recommendedName>
        <fullName evidence="1">Glycosyltransferase 2-like domain-containing protein</fullName>
    </recommendedName>
</protein>
<feature type="domain" description="Glycosyltransferase 2-like" evidence="1">
    <location>
        <begin position="22"/>
        <end position="167"/>
    </location>
</feature>
<sequence>MEATNATGKAPGSSRRFSHKVSVVVPTYNVERYLDQCLTSIQMQPFANIEVICVNDGSTDGSLDIMREHAARDPRVRVIDKPNAGYGAACNTGIDAATGDYVAIVEPDDYLTGNMFGDLLAFADSLDGGPVDIVRSSYWRIFNASTPNELRTVCLYQDRVNPPSQPFAIGDGIALLEHHPAIWTALYRKAFLDEKHIRFREYPGAAWADNPFLVETLCQTDRIAYVNRPYYNYREDTEEKLVASTRRDPLLPIKRWNDMQDIVERLGVTDRRVLSAQTKRAINYCGLTIDAVGLDHPGVREAVTAVYQRLDYDLVMEQPLVTPAAKRLYCELTGRPDPKIGHLSMLPAAADEVWYRLRHTSPSYTWFSITSFLRHRRGRAGAGA</sequence>
<gene>
    <name evidence="2" type="ORF">AUL39_01710</name>
</gene>
<dbReference type="GO" id="GO:0016758">
    <property type="term" value="F:hexosyltransferase activity"/>
    <property type="evidence" value="ECO:0007669"/>
    <property type="project" value="UniProtKB-ARBA"/>
</dbReference>
<evidence type="ECO:0000313" key="2">
    <source>
        <dbReference type="EMBL" id="KUH59077.1"/>
    </source>
</evidence>
<reference evidence="2 3" key="1">
    <citation type="submission" date="2015-12" db="EMBL/GenBank/DDBJ databases">
        <title>Draft Genome Sequence of Olsenella scatoligenes SK9K4T; a Producer of 3-Methylindole- (skatole) and 4-Methylphenol- (p-cresol) Isolated from Pig Feces.</title>
        <authorList>
            <person name="Li X."/>
            <person name="Borg B."/>
            <person name="Canibe N."/>
        </authorList>
    </citation>
    <scope>NUCLEOTIDE SEQUENCE [LARGE SCALE GENOMIC DNA]</scope>
    <source>
        <strain evidence="2 3">SK9K4</strain>
    </source>
</reference>
<dbReference type="AlphaFoldDB" id="A0A100YWP4"/>
<keyword evidence="3" id="KW-1185">Reference proteome</keyword>
<dbReference type="RefSeq" id="WP_059052965.1">
    <property type="nucleotide sequence ID" value="NZ_LOJF01000001.1"/>
</dbReference>
<dbReference type="EMBL" id="LOJF01000001">
    <property type="protein sequence ID" value="KUH59077.1"/>
    <property type="molecule type" value="Genomic_DNA"/>
</dbReference>
<evidence type="ECO:0000313" key="3">
    <source>
        <dbReference type="Proteomes" id="UP000054078"/>
    </source>
</evidence>
<dbReference type="Pfam" id="PF00535">
    <property type="entry name" value="Glycos_transf_2"/>
    <property type="match status" value="1"/>
</dbReference>
<accession>A0A100YWP4</accession>
<dbReference type="PANTHER" id="PTHR22916">
    <property type="entry name" value="GLYCOSYLTRANSFERASE"/>
    <property type="match status" value="1"/>
</dbReference>